<evidence type="ECO:0000313" key="1">
    <source>
        <dbReference type="EMBL" id="MCL6285920.1"/>
    </source>
</evidence>
<name>A0ABT0Q7T4_9RHOB</name>
<accession>A0ABT0Q7T4</accession>
<dbReference type="EMBL" id="JAMFMB010000043">
    <property type="protein sequence ID" value="MCL6285920.1"/>
    <property type="molecule type" value="Genomic_DNA"/>
</dbReference>
<dbReference type="Pfam" id="PF13704">
    <property type="entry name" value="Glyco_tranf_2_4"/>
    <property type="match status" value="1"/>
</dbReference>
<dbReference type="Proteomes" id="UP001203880">
    <property type="component" value="Unassembled WGS sequence"/>
</dbReference>
<protein>
    <submittedName>
        <fullName evidence="1">Glycosyltransferase family 2 protein</fullName>
    </submittedName>
</protein>
<comment type="caution">
    <text evidence="1">The sequence shown here is derived from an EMBL/GenBank/DDBJ whole genome shotgun (WGS) entry which is preliminary data.</text>
</comment>
<proteinExistence type="predicted"/>
<organism evidence="1 2">
    <name type="scientific">Ruegeria spongiae</name>
    <dbReference type="NCBI Taxonomy" id="2942209"/>
    <lineage>
        <taxon>Bacteria</taxon>
        <taxon>Pseudomonadati</taxon>
        <taxon>Pseudomonadota</taxon>
        <taxon>Alphaproteobacteria</taxon>
        <taxon>Rhodobacterales</taxon>
        <taxon>Roseobacteraceae</taxon>
        <taxon>Ruegeria</taxon>
    </lineage>
</organism>
<gene>
    <name evidence="1" type="ORF">M3P21_20595</name>
</gene>
<keyword evidence="2" id="KW-1185">Reference proteome</keyword>
<evidence type="ECO:0000313" key="2">
    <source>
        <dbReference type="Proteomes" id="UP001203880"/>
    </source>
</evidence>
<dbReference type="RefSeq" id="WP_249713195.1">
    <property type="nucleotide sequence ID" value="NZ_JAMFMB010000043.1"/>
</dbReference>
<reference evidence="1" key="1">
    <citation type="submission" date="2022-05" db="EMBL/GenBank/DDBJ databases">
        <authorList>
            <person name="Park J.-S."/>
        </authorList>
    </citation>
    <scope>NUCLEOTIDE SEQUENCE</scope>
    <source>
        <strain evidence="1">2012CJ41-6</strain>
    </source>
</reference>
<sequence>MSEGTDRWGVVTTIKAPAQDILNFAAYHIELGAKIVYIHLDEPCPEVMDLLRAHPNIRVTVCTENYWRKRIGKSKRPATHQFRQSLNATRVYGTPPLVDWLAHIDVDEFLWPDAPLGSILGALPRSVMGALVRPNELIDGDGTLFKSYIPSGPERGPLVHRLYPEFGTFLKGGFLSHVVGKVFVRTGFSNVRIGLHSYVLGENRNPYMVELENVVLCHRHATGWEDWLAQYRYRLEKGSYREEMSPARPREKGGATIHELLSALEQEEGEAGLRRFYDEICGDTDRLREALAAEGLLRHRDLGLDWKRRKHFPEFLPN</sequence>